<dbReference type="Gene3D" id="2.60.120.920">
    <property type="match status" value="1"/>
</dbReference>
<feature type="region of interest" description="Disordered" evidence="1">
    <location>
        <begin position="1"/>
        <end position="47"/>
    </location>
</feature>
<feature type="compositionally biased region" description="Polar residues" evidence="1">
    <location>
        <begin position="459"/>
        <end position="471"/>
    </location>
</feature>
<feature type="compositionally biased region" description="Basic and acidic residues" evidence="1">
    <location>
        <begin position="650"/>
        <end position="660"/>
    </location>
</feature>
<keyword evidence="5" id="KW-1185">Reference proteome</keyword>
<dbReference type="CDD" id="cd12909">
    <property type="entry name" value="SPRY_RanBP9_10"/>
    <property type="match status" value="1"/>
</dbReference>
<dbReference type="InterPro" id="IPR035782">
    <property type="entry name" value="SPRY_RanBP9/10"/>
</dbReference>
<dbReference type="OrthoDB" id="5821166at2759"/>
<feature type="region of interest" description="Disordered" evidence="1">
    <location>
        <begin position="385"/>
        <end position="491"/>
    </location>
</feature>
<dbReference type="Proteomes" id="UP000298663">
    <property type="component" value="Unassembled WGS sequence"/>
</dbReference>
<proteinExistence type="predicted"/>
<dbReference type="AlphaFoldDB" id="A0A4U5PCX7"/>
<feature type="domain" description="B30.2/SPRY" evidence="2">
    <location>
        <begin position="76"/>
        <end position="267"/>
    </location>
</feature>
<dbReference type="EMBL" id="AZBU02000002">
    <property type="protein sequence ID" value="TKR94277.1"/>
    <property type="molecule type" value="Genomic_DNA"/>
</dbReference>
<dbReference type="PROSITE" id="PS50897">
    <property type="entry name" value="CTLH"/>
    <property type="match status" value="1"/>
</dbReference>
<name>A0A4U5PCX7_STECR</name>
<dbReference type="Pfam" id="PF00622">
    <property type="entry name" value="SPRY"/>
    <property type="match status" value="1"/>
</dbReference>
<evidence type="ECO:0008006" key="6">
    <source>
        <dbReference type="Google" id="ProtNLM"/>
    </source>
</evidence>
<evidence type="ECO:0000256" key="1">
    <source>
        <dbReference type="SAM" id="MobiDB-lite"/>
    </source>
</evidence>
<feature type="domain" description="CTLH" evidence="3">
    <location>
        <begin position="335"/>
        <end position="391"/>
    </location>
</feature>
<protein>
    <recommendedName>
        <fullName evidence="6">B30.2/SPRY domain-containing protein</fullName>
    </recommendedName>
</protein>
<feature type="region of interest" description="Disordered" evidence="1">
    <location>
        <begin position="650"/>
        <end position="672"/>
    </location>
</feature>
<comment type="caution">
    <text evidence="4">The sequence shown here is derived from an EMBL/GenBank/DDBJ whole genome shotgun (WGS) entry which is preliminary data.</text>
</comment>
<evidence type="ECO:0000313" key="4">
    <source>
        <dbReference type="EMBL" id="TKR94277.1"/>
    </source>
</evidence>
<feature type="compositionally biased region" description="Polar residues" evidence="1">
    <location>
        <begin position="399"/>
        <end position="412"/>
    </location>
</feature>
<feature type="compositionally biased region" description="Acidic residues" evidence="1">
    <location>
        <begin position="1"/>
        <end position="12"/>
    </location>
</feature>
<evidence type="ECO:0000259" key="3">
    <source>
        <dbReference type="PROSITE" id="PS50897"/>
    </source>
</evidence>
<dbReference type="STRING" id="34508.A0A4U5PCX7"/>
<dbReference type="InterPro" id="IPR006595">
    <property type="entry name" value="CTLH_C"/>
</dbReference>
<sequence length="672" mass="73879">MDDDMPMDEDEFSPAPFGSGEMISSTSTTDGGGGSSIANSLEESSVDDNMGDAAAAGVLDEALQPATTFEPDGKLAMERIGTLYPQLDLAKFPLPREWSTVDRYQLLTLSKDNLRVGYTALGDGKSHKDAAAIRADNPIPRVLGIYYFEIFVVHQGLNGYVGIGLCEKSVNLNRLPGWDKCSYGYHGDDGNFFSSSGNGTQYGPQFTTEDTIGCGINFVNREIFFTKNGETLGTALDCLNISGDLYPTIGLQTKEVLIDTNFGQKPFKYDIAKDIQQLQKTTLRQVMNVNLSRKKNEWMNKAVASWFVQRGYVKSYEAIAKIIGGQVPPAEKELMEKRKEYRKQMQNGQVEQTVADIEKVFPDLLKRNKQLDLMLKTQQFVEVFRKRSRSRSRQRGSSVTNGSTPPASSSSIGKRPASDTASHSGKRRTRANGASWEQKDLPCSSSNGNSTMLEEEIKNGQSISNGNSVQNVEEDGSASGSKPIEREVSVDAMTTTVVAEADDIDSENGVSDGVVDGLVNGYTQSQMAPYEKFGDVIEFAQTVQEMANSFSVPRSQKQLVTEAFSLLGCQPNEVRDERLLSMAHRSEVSEMLNYGILSHCGKRTTSILTNHLQAAKRYEKNVQDHNIGGVAFTNVEDFMVTGFDRDLLNDDDPDEKKVDVDTGGPIKFADET</sequence>
<dbReference type="InterPro" id="IPR001870">
    <property type="entry name" value="B30.2/SPRY"/>
</dbReference>
<evidence type="ECO:0000259" key="2">
    <source>
        <dbReference type="PROSITE" id="PS50188"/>
    </source>
</evidence>
<reference evidence="4 5" key="1">
    <citation type="journal article" date="2015" name="Genome Biol.">
        <title>Comparative genomics of Steinernema reveals deeply conserved gene regulatory networks.</title>
        <authorList>
            <person name="Dillman A.R."/>
            <person name="Macchietto M."/>
            <person name="Porter C.F."/>
            <person name="Rogers A."/>
            <person name="Williams B."/>
            <person name="Antoshechkin I."/>
            <person name="Lee M.M."/>
            <person name="Goodwin Z."/>
            <person name="Lu X."/>
            <person name="Lewis E.E."/>
            <person name="Goodrich-Blair H."/>
            <person name="Stock S.P."/>
            <person name="Adams B.J."/>
            <person name="Sternberg P.W."/>
            <person name="Mortazavi A."/>
        </authorList>
    </citation>
    <scope>NUCLEOTIDE SEQUENCE [LARGE SCALE GENOMIC DNA]</scope>
    <source>
        <strain evidence="4 5">ALL</strain>
    </source>
</reference>
<reference evidence="4 5" key="2">
    <citation type="journal article" date="2019" name="G3 (Bethesda)">
        <title>Hybrid Assembly of the Genome of the Entomopathogenic Nematode Steinernema carpocapsae Identifies the X-Chromosome.</title>
        <authorList>
            <person name="Serra L."/>
            <person name="Macchietto M."/>
            <person name="Macias-Munoz A."/>
            <person name="McGill C.J."/>
            <person name="Rodriguez I.M."/>
            <person name="Rodriguez B."/>
            <person name="Murad R."/>
            <person name="Mortazavi A."/>
        </authorList>
    </citation>
    <scope>NUCLEOTIDE SEQUENCE [LARGE SCALE GENOMIC DNA]</scope>
    <source>
        <strain evidence="4 5">ALL</strain>
    </source>
</reference>
<gene>
    <name evidence="4" type="ORF">L596_008581</name>
</gene>
<accession>A0A4U5PCX7</accession>
<dbReference type="SUPFAM" id="SSF49899">
    <property type="entry name" value="Concanavalin A-like lectins/glucanases"/>
    <property type="match status" value="1"/>
</dbReference>
<dbReference type="InterPro" id="IPR043136">
    <property type="entry name" value="B30.2/SPRY_sf"/>
</dbReference>
<organism evidence="4 5">
    <name type="scientific">Steinernema carpocapsae</name>
    <name type="common">Entomopathogenic nematode</name>
    <dbReference type="NCBI Taxonomy" id="34508"/>
    <lineage>
        <taxon>Eukaryota</taxon>
        <taxon>Metazoa</taxon>
        <taxon>Ecdysozoa</taxon>
        <taxon>Nematoda</taxon>
        <taxon>Chromadorea</taxon>
        <taxon>Rhabditida</taxon>
        <taxon>Tylenchina</taxon>
        <taxon>Panagrolaimomorpha</taxon>
        <taxon>Strongyloidoidea</taxon>
        <taxon>Steinernematidae</taxon>
        <taxon>Steinernema</taxon>
    </lineage>
</organism>
<dbReference type="SMART" id="SM00449">
    <property type="entry name" value="SPRY"/>
    <property type="match status" value="1"/>
</dbReference>
<dbReference type="InterPro" id="IPR003877">
    <property type="entry name" value="SPRY_dom"/>
</dbReference>
<dbReference type="PROSITE" id="PS50188">
    <property type="entry name" value="B302_SPRY"/>
    <property type="match status" value="1"/>
</dbReference>
<dbReference type="InterPro" id="IPR050618">
    <property type="entry name" value="Ubq-SigPath_Reg"/>
</dbReference>
<dbReference type="Pfam" id="PF10607">
    <property type="entry name" value="CTLH"/>
    <property type="match status" value="1"/>
</dbReference>
<dbReference type="PANTHER" id="PTHR12864">
    <property type="entry name" value="RAN BINDING PROTEIN 9-RELATED"/>
    <property type="match status" value="1"/>
</dbReference>
<feature type="compositionally biased region" description="Polar residues" evidence="1">
    <location>
        <begin position="443"/>
        <end position="452"/>
    </location>
</feature>
<dbReference type="InterPro" id="IPR024964">
    <property type="entry name" value="CTLH/CRA"/>
</dbReference>
<dbReference type="InterPro" id="IPR013320">
    <property type="entry name" value="ConA-like_dom_sf"/>
</dbReference>
<evidence type="ECO:0000313" key="5">
    <source>
        <dbReference type="Proteomes" id="UP000298663"/>
    </source>
</evidence>